<evidence type="ECO:0000256" key="1">
    <source>
        <dbReference type="ARBA" id="ARBA00001946"/>
    </source>
</evidence>
<dbReference type="GO" id="GO:0004659">
    <property type="term" value="F:prenyltransferase activity"/>
    <property type="evidence" value="ECO:0007669"/>
    <property type="project" value="InterPro"/>
</dbReference>
<name>A0A239DIU6_9ACTN</name>
<organism evidence="7 8">
    <name type="scientific">Actinomadura meyerae</name>
    <dbReference type="NCBI Taxonomy" id="240840"/>
    <lineage>
        <taxon>Bacteria</taxon>
        <taxon>Bacillati</taxon>
        <taxon>Actinomycetota</taxon>
        <taxon>Actinomycetes</taxon>
        <taxon>Streptosporangiales</taxon>
        <taxon>Thermomonosporaceae</taxon>
        <taxon>Actinomadura</taxon>
    </lineage>
</organism>
<evidence type="ECO:0000256" key="5">
    <source>
        <dbReference type="ARBA" id="ARBA00022842"/>
    </source>
</evidence>
<dbReference type="GO" id="GO:0008299">
    <property type="term" value="P:isoprenoid biosynthetic process"/>
    <property type="evidence" value="ECO:0007669"/>
    <property type="project" value="InterPro"/>
</dbReference>
<dbReference type="Proteomes" id="UP000198318">
    <property type="component" value="Unassembled WGS sequence"/>
</dbReference>
<evidence type="ECO:0000313" key="8">
    <source>
        <dbReference type="Proteomes" id="UP000198318"/>
    </source>
</evidence>
<evidence type="ECO:0000256" key="6">
    <source>
        <dbReference type="RuleBase" id="RU004466"/>
    </source>
</evidence>
<reference evidence="7 8" key="1">
    <citation type="submission" date="2017-06" db="EMBL/GenBank/DDBJ databases">
        <authorList>
            <person name="Kim H.J."/>
            <person name="Triplett B.A."/>
        </authorList>
    </citation>
    <scope>NUCLEOTIDE SEQUENCE [LARGE SCALE GENOMIC DNA]</scope>
    <source>
        <strain evidence="7 8">DSM 44715</strain>
    </source>
</reference>
<dbReference type="Pfam" id="PF00348">
    <property type="entry name" value="polyprenyl_synt"/>
    <property type="match status" value="1"/>
</dbReference>
<comment type="similarity">
    <text evidence="2 6">Belongs to the FPP/GGPP synthase family.</text>
</comment>
<comment type="cofactor">
    <cofactor evidence="1">
        <name>Mg(2+)</name>
        <dbReference type="ChEBI" id="CHEBI:18420"/>
    </cofactor>
</comment>
<dbReference type="PANTHER" id="PTHR12001">
    <property type="entry name" value="GERANYLGERANYL PYROPHOSPHATE SYNTHASE"/>
    <property type="match status" value="1"/>
</dbReference>
<evidence type="ECO:0000313" key="7">
    <source>
        <dbReference type="EMBL" id="SNS31921.1"/>
    </source>
</evidence>
<dbReference type="SUPFAM" id="SSF48576">
    <property type="entry name" value="Terpenoid synthases"/>
    <property type="match status" value="1"/>
</dbReference>
<proteinExistence type="inferred from homology"/>
<evidence type="ECO:0000256" key="4">
    <source>
        <dbReference type="ARBA" id="ARBA00022723"/>
    </source>
</evidence>
<dbReference type="PANTHER" id="PTHR12001:SF69">
    <property type="entry name" value="ALL TRANS-POLYPRENYL-DIPHOSPHATE SYNTHASE PDSS1"/>
    <property type="match status" value="1"/>
</dbReference>
<protein>
    <submittedName>
        <fullName evidence="7">Heptaprenyl diphosphate synthase</fullName>
    </submittedName>
</protein>
<dbReference type="CDD" id="cd00685">
    <property type="entry name" value="Trans_IPPS_HT"/>
    <property type="match status" value="1"/>
</dbReference>
<keyword evidence="5" id="KW-0460">Magnesium</keyword>
<dbReference type="SFLD" id="SFLDG01017">
    <property type="entry name" value="Polyprenyl_Transferase_Like"/>
    <property type="match status" value="1"/>
</dbReference>
<evidence type="ECO:0000256" key="3">
    <source>
        <dbReference type="ARBA" id="ARBA00022679"/>
    </source>
</evidence>
<dbReference type="SFLD" id="SFLDS00005">
    <property type="entry name" value="Isoprenoid_Synthase_Type_I"/>
    <property type="match status" value="1"/>
</dbReference>
<dbReference type="EMBL" id="FZOR01000002">
    <property type="protein sequence ID" value="SNS31921.1"/>
    <property type="molecule type" value="Genomic_DNA"/>
</dbReference>
<gene>
    <name evidence="7" type="ORF">SAMN05443665_1002313</name>
</gene>
<keyword evidence="8" id="KW-1185">Reference proteome</keyword>
<dbReference type="InterPro" id="IPR008949">
    <property type="entry name" value="Isoprenoid_synthase_dom_sf"/>
</dbReference>
<keyword evidence="3 6" id="KW-0808">Transferase</keyword>
<dbReference type="AlphaFoldDB" id="A0A239DIU6"/>
<dbReference type="InterPro" id="IPR033749">
    <property type="entry name" value="Polyprenyl_synt_CS"/>
</dbReference>
<dbReference type="InterPro" id="IPR000092">
    <property type="entry name" value="Polyprenyl_synt"/>
</dbReference>
<dbReference type="GO" id="GO:0046872">
    <property type="term" value="F:metal ion binding"/>
    <property type="evidence" value="ECO:0007669"/>
    <property type="project" value="UniProtKB-KW"/>
</dbReference>
<keyword evidence="4" id="KW-0479">Metal-binding</keyword>
<evidence type="ECO:0000256" key="2">
    <source>
        <dbReference type="ARBA" id="ARBA00006706"/>
    </source>
</evidence>
<dbReference type="PROSITE" id="PS00444">
    <property type="entry name" value="POLYPRENYL_SYNTHASE_2"/>
    <property type="match status" value="1"/>
</dbReference>
<accession>A0A239DIU6</accession>
<sequence>MSHPSAEKSGGPAVKAAGPFGLPIDAALASDAKARLTDVEALLLDCVRGEDPLLTEASEHLVEAGGKRFRPMLVLLASHFGDPAAPGVVPAAVVVELTHLGTLYHDDVMDEATVRRGQESANSRWTNTVAILTGDYLFARASDLLADLGPEAVRIQARAFARLVRGQIQETVGPGDDADPLKHYLQVVADKTASLITVSGQFGALLSGAPSHVVDTVTSACEKIGIAFQLSDDILDIDSETEESGKTPGTDLREGIRTLPMHHVLAGVGSGPDDARLRELLVQDLTDDALHAEALALLRAHPAMDRARADLRRWAEDARTELLTLPDVPAREAFTNLCDYVVSRTG</sequence>
<dbReference type="Gene3D" id="1.10.600.10">
    <property type="entry name" value="Farnesyl Diphosphate Synthase"/>
    <property type="match status" value="1"/>
</dbReference>